<proteinExistence type="predicted"/>
<dbReference type="OrthoDB" id="1931102at2759"/>
<dbReference type="STRING" id="157652.A0A371EFV3"/>
<comment type="caution">
    <text evidence="2">The sequence shown here is derived from an EMBL/GenBank/DDBJ whole genome shotgun (WGS) entry which is preliminary data.</text>
</comment>
<dbReference type="AlphaFoldDB" id="A0A371EFV3"/>
<gene>
    <name evidence="2" type="ORF">CR513_56534</name>
</gene>
<evidence type="ECO:0000313" key="2">
    <source>
        <dbReference type="EMBL" id="RDX64859.1"/>
    </source>
</evidence>
<protein>
    <recommendedName>
        <fullName evidence="4">Serine-rich protein-like protein</fullName>
    </recommendedName>
</protein>
<feature type="compositionally biased region" description="Basic and acidic residues" evidence="1">
    <location>
        <begin position="69"/>
        <end position="84"/>
    </location>
</feature>
<evidence type="ECO:0000313" key="3">
    <source>
        <dbReference type="Proteomes" id="UP000257109"/>
    </source>
</evidence>
<organism evidence="2 3">
    <name type="scientific">Mucuna pruriens</name>
    <name type="common">Velvet bean</name>
    <name type="synonym">Dolichos pruriens</name>
    <dbReference type="NCBI Taxonomy" id="157652"/>
    <lineage>
        <taxon>Eukaryota</taxon>
        <taxon>Viridiplantae</taxon>
        <taxon>Streptophyta</taxon>
        <taxon>Embryophyta</taxon>
        <taxon>Tracheophyta</taxon>
        <taxon>Spermatophyta</taxon>
        <taxon>Magnoliopsida</taxon>
        <taxon>eudicotyledons</taxon>
        <taxon>Gunneridae</taxon>
        <taxon>Pentapetalae</taxon>
        <taxon>rosids</taxon>
        <taxon>fabids</taxon>
        <taxon>Fabales</taxon>
        <taxon>Fabaceae</taxon>
        <taxon>Papilionoideae</taxon>
        <taxon>50 kb inversion clade</taxon>
        <taxon>NPAAA clade</taxon>
        <taxon>indigoferoid/millettioid clade</taxon>
        <taxon>Phaseoleae</taxon>
        <taxon>Mucuna</taxon>
    </lineage>
</organism>
<feature type="non-terminal residue" evidence="2">
    <location>
        <position position="1"/>
    </location>
</feature>
<keyword evidence="3" id="KW-1185">Reference proteome</keyword>
<dbReference type="PANTHER" id="PTHR33132:SF135">
    <property type="entry name" value="OS02G0799700 PROTEIN"/>
    <property type="match status" value="1"/>
</dbReference>
<sequence length="171" mass="18989">MATASPSSRSETSSRSYSSAFASTSAVNFSPRTWNVRVQGQRPSPSVRFLSAEKRAESPGRRSLTVMSKNERKKEAVSSSEKRTCMCSPTTHPGSFRCAYHKQVAASRSSRKVNVVRSAMRIGGVEGEVVRRALTTLIRPSSHHLRRRQAFQPRPTRLSLMSKAQPQDHSI</sequence>
<dbReference type="PANTHER" id="PTHR33132">
    <property type="entry name" value="OSJNBB0118P14.9 PROTEIN"/>
    <property type="match status" value="1"/>
</dbReference>
<dbReference type="EMBL" id="QJKJ01014187">
    <property type="protein sequence ID" value="RDX64859.1"/>
    <property type="molecule type" value="Genomic_DNA"/>
</dbReference>
<evidence type="ECO:0008006" key="4">
    <source>
        <dbReference type="Google" id="ProtNLM"/>
    </source>
</evidence>
<dbReference type="Proteomes" id="UP000257109">
    <property type="component" value="Unassembled WGS sequence"/>
</dbReference>
<feature type="region of interest" description="Disordered" evidence="1">
    <location>
        <begin position="37"/>
        <end position="88"/>
    </location>
</feature>
<accession>A0A371EFV3</accession>
<feature type="compositionally biased region" description="Basic and acidic residues" evidence="1">
    <location>
        <begin position="51"/>
        <end position="60"/>
    </location>
</feature>
<name>A0A371EFV3_MUCPR</name>
<feature type="region of interest" description="Disordered" evidence="1">
    <location>
        <begin position="141"/>
        <end position="171"/>
    </location>
</feature>
<evidence type="ECO:0000256" key="1">
    <source>
        <dbReference type="SAM" id="MobiDB-lite"/>
    </source>
</evidence>
<feature type="compositionally biased region" description="Polar residues" evidence="1">
    <location>
        <begin position="162"/>
        <end position="171"/>
    </location>
</feature>
<reference evidence="2" key="1">
    <citation type="submission" date="2018-05" db="EMBL/GenBank/DDBJ databases">
        <title>Draft genome of Mucuna pruriens seed.</title>
        <authorList>
            <person name="Nnadi N.E."/>
            <person name="Vos R."/>
            <person name="Hasami M.H."/>
            <person name="Devisetty U.K."/>
            <person name="Aguiy J.C."/>
        </authorList>
    </citation>
    <scope>NUCLEOTIDE SEQUENCE [LARGE SCALE GENOMIC DNA]</scope>
    <source>
        <strain evidence="2">JCA_2017</strain>
    </source>
</reference>